<dbReference type="Proteomes" id="UP000238205">
    <property type="component" value="Unassembled WGS sequence"/>
</dbReference>
<gene>
    <name evidence="1" type="ORF">CLV38_1532</name>
</gene>
<dbReference type="Pfam" id="PF18144">
    <property type="entry name" value="SMODS"/>
    <property type="match status" value="1"/>
</dbReference>
<dbReference type="SUPFAM" id="SSF81301">
    <property type="entry name" value="Nucleotidyltransferase"/>
    <property type="match status" value="1"/>
</dbReference>
<dbReference type="EMBL" id="PVTO01000053">
    <property type="protein sequence ID" value="PRY73818.1"/>
    <property type="molecule type" value="Genomic_DNA"/>
</dbReference>
<name>A0A2T0VSY0_9LACT</name>
<dbReference type="OrthoDB" id="7572058at2"/>
<accession>A0A2T0VSY0</accession>
<sequence>MTEAKLHFIDFLKNIRLSKNQVQDLATGHKTLRKRLLNDENLSKVVQTTFLQGSYRRNTAVKPKNGSRSDVDIIVVTNIDHEKTTPQEALDKFVPFLEKYYKGKYDMHSRSIGIELSYVDLDLVITTEIENEQNLNYMKAEDRYIEARLQKSLNIGNDSYEYSEVYNSIFVNSTDSKAKDPDPILIPDRDKNTWEKTNPLAQINWTIEKNGSCNNHYINVVKAIKWWKKQHADPKYPKGYPLEHFVGEVCPDGINSIAHGVVEVFERIVKNHSVKPVLKDHGVPTHDVFARITDEEYAKFYVLVEEVSRQARDALEETDTSQSVTKWRELFGNEFPAPSTLSNEKNETFTERKLVTQQIGNPRFG</sequence>
<organism evidence="1 2">
    <name type="scientific">Alkalibacterium olivapovliticus</name>
    <dbReference type="NCBI Taxonomy" id="99907"/>
    <lineage>
        <taxon>Bacteria</taxon>
        <taxon>Bacillati</taxon>
        <taxon>Bacillota</taxon>
        <taxon>Bacilli</taxon>
        <taxon>Lactobacillales</taxon>
        <taxon>Carnobacteriaceae</taxon>
        <taxon>Alkalibacterium</taxon>
    </lineage>
</organism>
<protein>
    <recommendedName>
        <fullName evidence="3">Nucleotidyltransferase-like protein</fullName>
    </recommendedName>
</protein>
<comment type="caution">
    <text evidence="1">The sequence shown here is derived from an EMBL/GenBank/DDBJ whole genome shotgun (WGS) entry which is preliminary data.</text>
</comment>
<proteinExistence type="predicted"/>
<dbReference type="RefSeq" id="WP_106196442.1">
    <property type="nucleotide sequence ID" value="NZ_PVTO01000053.1"/>
</dbReference>
<dbReference type="Gene3D" id="3.30.460.10">
    <property type="entry name" value="Beta Polymerase, domain 2"/>
    <property type="match status" value="1"/>
</dbReference>
<evidence type="ECO:0000313" key="2">
    <source>
        <dbReference type="Proteomes" id="UP000238205"/>
    </source>
</evidence>
<keyword evidence="2" id="KW-1185">Reference proteome</keyword>
<evidence type="ECO:0000313" key="1">
    <source>
        <dbReference type="EMBL" id="PRY73818.1"/>
    </source>
</evidence>
<reference evidence="1 2" key="1">
    <citation type="submission" date="2018-03" db="EMBL/GenBank/DDBJ databases">
        <title>Genomic Encyclopedia of Archaeal and Bacterial Type Strains, Phase II (KMG-II): from individual species to whole genera.</title>
        <authorList>
            <person name="Goeker M."/>
        </authorList>
    </citation>
    <scope>NUCLEOTIDE SEQUENCE [LARGE SCALE GENOMIC DNA]</scope>
    <source>
        <strain evidence="1 2">DSM 13175</strain>
    </source>
</reference>
<dbReference type="AlphaFoldDB" id="A0A2T0VSY0"/>
<dbReference type="InterPro" id="IPR043519">
    <property type="entry name" value="NT_sf"/>
</dbReference>
<evidence type="ECO:0008006" key="3">
    <source>
        <dbReference type="Google" id="ProtNLM"/>
    </source>
</evidence>